<dbReference type="RefSeq" id="WP_098388772.1">
    <property type="nucleotide sequence ID" value="NZ_LS483464.1"/>
</dbReference>
<gene>
    <name evidence="1" type="ORF">ATK06_0464</name>
</gene>
<keyword evidence="2" id="KW-1185">Reference proteome</keyword>
<sequence>MLTDDEQRLLEQLFRKIQHAKPADRENERYYRGIQDIGNLGISVPPDVQPFAFPLNWCRTYASVLSERMEVRMILRSGETSEDAELREDWESNDLDASLPLLIRDFIVLGRCALSVAADPDGGRPRIRIESPKNLATIVDPLTRNTTAALRIYRAETGHAEHMTLYLPNETVLISRRVGKWEATERIEHGLGRVPIVMAFNQDTSDDVWAGETQFSDLKPLVNMAGRVMLQLQMAMETVSTPQKIALGVARTDFQDEFGNPVDDWDTYLGSVWAISTKGADVKQLPGADLAGFHKTITMLAEQAATVTGLPVRMMGQNTANPAAEGSIRADESRLVKQVERIGRSIGAALGWSLGVAERIRRHTWESDGKISILWHDPGTPTEAQRADALSKKTGGKPVLSVRGALLELGFTQARIDKELQWLAQEEMGLAEALPRIQRDITGAQSTDVT</sequence>
<dbReference type="EMBL" id="PDJF01000001">
    <property type="protein sequence ID" value="PFG27408.1"/>
    <property type="molecule type" value="Genomic_DNA"/>
</dbReference>
<name>A0A2A9DL40_9CORY</name>
<dbReference type="STRING" id="1724.GCA_001044175_00754"/>
<evidence type="ECO:0000313" key="2">
    <source>
        <dbReference type="Proteomes" id="UP000221653"/>
    </source>
</evidence>
<organism evidence="1 2">
    <name type="scientific">Corynebacterium renale</name>
    <dbReference type="NCBI Taxonomy" id="1724"/>
    <lineage>
        <taxon>Bacteria</taxon>
        <taxon>Bacillati</taxon>
        <taxon>Actinomycetota</taxon>
        <taxon>Actinomycetes</taxon>
        <taxon>Mycobacteriales</taxon>
        <taxon>Corynebacteriaceae</taxon>
        <taxon>Corynebacterium</taxon>
    </lineage>
</organism>
<dbReference type="AlphaFoldDB" id="A0A2A9DL40"/>
<accession>A0A2A9DL40</accession>
<dbReference type="Pfam" id="PF05133">
    <property type="entry name" value="SPP1_portal"/>
    <property type="match status" value="1"/>
</dbReference>
<proteinExistence type="predicted"/>
<dbReference type="Proteomes" id="UP000221653">
    <property type="component" value="Unassembled WGS sequence"/>
</dbReference>
<dbReference type="OrthoDB" id="1780383at2"/>
<evidence type="ECO:0000313" key="1">
    <source>
        <dbReference type="EMBL" id="PFG27408.1"/>
    </source>
</evidence>
<protein>
    <submittedName>
        <fullName evidence="1">SPP1 Gp6-like portal protein</fullName>
    </submittedName>
</protein>
<reference evidence="1 2" key="1">
    <citation type="submission" date="2017-10" db="EMBL/GenBank/DDBJ databases">
        <title>Sequencing the genomes of 1000 actinobacteria strains.</title>
        <authorList>
            <person name="Klenk H.-P."/>
        </authorList>
    </citation>
    <scope>NUCLEOTIDE SEQUENCE [LARGE SCALE GENOMIC DNA]</scope>
    <source>
        <strain evidence="1 2">DSM 20688</strain>
    </source>
</reference>
<dbReference type="InterPro" id="IPR021145">
    <property type="entry name" value="Portal_protein_SPP1_Gp6-like"/>
</dbReference>
<comment type="caution">
    <text evidence="1">The sequence shown here is derived from an EMBL/GenBank/DDBJ whole genome shotgun (WGS) entry which is preliminary data.</text>
</comment>